<dbReference type="SMART" id="SM00116">
    <property type="entry name" value="CBS"/>
    <property type="match status" value="2"/>
</dbReference>
<comment type="caution">
    <text evidence="4">The sequence shown here is derived from an EMBL/GenBank/DDBJ whole genome shotgun (WGS) entry which is preliminary data.</text>
</comment>
<dbReference type="Gene3D" id="3.10.580.10">
    <property type="entry name" value="CBS-domain"/>
    <property type="match status" value="1"/>
</dbReference>
<dbReference type="VEuPathDB" id="AmoebaDB:DDB_G0275457"/>
<dbReference type="EMBL" id="AAFI02000013">
    <property type="protein sequence ID" value="EAL69479.1"/>
    <property type="molecule type" value="Genomic_DNA"/>
</dbReference>
<dbReference type="InterPro" id="IPR000644">
    <property type="entry name" value="CBS_dom"/>
</dbReference>
<dbReference type="Pfam" id="PF00571">
    <property type="entry name" value="CBS"/>
    <property type="match status" value="2"/>
</dbReference>
<gene>
    <name evidence="4" type="ORF">DDB_G0275457</name>
</gene>
<dbReference type="GeneID" id="8620228"/>
<organism evidence="4 5">
    <name type="scientific">Dictyostelium discoideum</name>
    <name type="common">Social amoeba</name>
    <dbReference type="NCBI Taxonomy" id="44689"/>
    <lineage>
        <taxon>Eukaryota</taxon>
        <taxon>Amoebozoa</taxon>
        <taxon>Evosea</taxon>
        <taxon>Eumycetozoa</taxon>
        <taxon>Dictyostelia</taxon>
        <taxon>Dictyosteliales</taxon>
        <taxon>Dictyosteliaceae</taxon>
        <taxon>Dictyostelium</taxon>
    </lineage>
</organism>
<dbReference type="PaxDb" id="44689-DDB0167130"/>
<dbReference type="STRING" id="44689.Q75K17"/>
<accession>Q75K17</accession>
<dbReference type="PROSITE" id="PS51371">
    <property type="entry name" value="CBS"/>
    <property type="match status" value="2"/>
</dbReference>
<feature type="domain" description="CBS" evidence="3">
    <location>
        <begin position="185"/>
        <end position="242"/>
    </location>
</feature>
<dbReference type="KEGG" id="ddi:DDB_G0275457"/>
<dbReference type="PANTHER" id="PTHR43080:SF2">
    <property type="entry name" value="CBS DOMAIN-CONTAINING PROTEIN"/>
    <property type="match status" value="1"/>
</dbReference>
<dbReference type="SUPFAM" id="SSF54631">
    <property type="entry name" value="CBS-domain pair"/>
    <property type="match status" value="1"/>
</dbReference>
<evidence type="ECO:0000313" key="5">
    <source>
        <dbReference type="Proteomes" id="UP000002195"/>
    </source>
</evidence>
<dbReference type="HOGENOM" id="CLU_1075318_0_0_1"/>
<dbReference type="eggNOG" id="ENOG502RSRQ">
    <property type="taxonomic scope" value="Eukaryota"/>
</dbReference>
<dbReference type="InterPro" id="IPR051257">
    <property type="entry name" value="Diverse_CBS-Domain"/>
</dbReference>
<dbReference type="PhylomeDB" id="Q75K17"/>
<evidence type="ECO:0000256" key="1">
    <source>
        <dbReference type="ARBA" id="ARBA00023122"/>
    </source>
</evidence>
<feature type="domain" description="CBS" evidence="3">
    <location>
        <begin position="118"/>
        <end position="176"/>
    </location>
</feature>
<evidence type="ECO:0000256" key="2">
    <source>
        <dbReference type="PROSITE-ProRule" id="PRU00703"/>
    </source>
</evidence>
<name>Q75K17_DICDI</name>
<dbReference type="dictyBase" id="DDB_G0275457"/>
<dbReference type="SMR" id="Q75K17"/>
<dbReference type="InterPro" id="IPR046342">
    <property type="entry name" value="CBS_dom_sf"/>
</dbReference>
<keyword evidence="5" id="KW-1185">Reference proteome</keyword>
<sequence>MFKLNNSSKLINNLIKTTTCYSSCSKLLLINNSKSNKIFYGTKQEGSGNNKTSAKDNSDNLSIKSQIYLNYDTGKEKGGYMKKSLYDYDPIATKAIKESTEYFAFGDTQVGDIIKEKQEKQIIYVKSNNTIYDAIKLMNNHGIGCLLVVSEVDGSLVGIFTERDYLGKVALMGKSSKETLVQDAMTTKVVTINSKVGVVEAMKLMTEKRFRHIPVVDEDCINVIGLVSITDLIKTLRTNQKETIKYLNNFLNDPGRYSL</sequence>
<dbReference type="InterPro" id="IPR044725">
    <property type="entry name" value="CBSX3_CBS_dom"/>
</dbReference>
<evidence type="ECO:0000259" key="3">
    <source>
        <dbReference type="PROSITE" id="PS51371"/>
    </source>
</evidence>
<dbReference type="Proteomes" id="UP000002195">
    <property type="component" value="Unassembled WGS sequence"/>
</dbReference>
<accession>Q552P0</accession>
<protein>
    <recommendedName>
        <fullName evidence="3">CBS domain-containing protein</fullName>
    </recommendedName>
</protein>
<reference evidence="4 5" key="1">
    <citation type="journal article" date="2005" name="Nature">
        <title>The genome of the social amoeba Dictyostelium discoideum.</title>
        <authorList>
            <consortium name="The Dictyostelium discoideum Sequencing Consortium"/>
            <person name="Eichinger L."/>
            <person name="Pachebat J.A."/>
            <person name="Glockner G."/>
            <person name="Rajandream M.A."/>
            <person name="Sucgang R."/>
            <person name="Berriman M."/>
            <person name="Song J."/>
            <person name="Olsen R."/>
            <person name="Szafranski K."/>
            <person name="Xu Q."/>
            <person name="Tunggal B."/>
            <person name="Kummerfeld S."/>
            <person name="Madera M."/>
            <person name="Konfortov B.A."/>
            <person name="Rivero F."/>
            <person name="Bankier A.T."/>
            <person name="Lehmann R."/>
            <person name="Hamlin N."/>
            <person name="Davies R."/>
            <person name="Gaudet P."/>
            <person name="Fey P."/>
            <person name="Pilcher K."/>
            <person name="Chen G."/>
            <person name="Saunders D."/>
            <person name="Sodergren E."/>
            <person name="Davis P."/>
            <person name="Kerhornou A."/>
            <person name="Nie X."/>
            <person name="Hall N."/>
            <person name="Anjard C."/>
            <person name="Hemphill L."/>
            <person name="Bason N."/>
            <person name="Farbrother P."/>
            <person name="Desany B."/>
            <person name="Just E."/>
            <person name="Morio T."/>
            <person name="Rost R."/>
            <person name="Churcher C."/>
            <person name="Cooper J."/>
            <person name="Haydock S."/>
            <person name="van Driessche N."/>
            <person name="Cronin A."/>
            <person name="Goodhead I."/>
            <person name="Muzny D."/>
            <person name="Mourier T."/>
            <person name="Pain A."/>
            <person name="Lu M."/>
            <person name="Harper D."/>
            <person name="Lindsay R."/>
            <person name="Hauser H."/>
            <person name="James K."/>
            <person name="Quiles M."/>
            <person name="Madan Babu M."/>
            <person name="Saito T."/>
            <person name="Buchrieser C."/>
            <person name="Wardroper A."/>
            <person name="Felder M."/>
            <person name="Thangavelu M."/>
            <person name="Johnson D."/>
            <person name="Knights A."/>
            <person name="Loulseged H."/>
            <person name="Mungall K."/>
            <person name="Oliver K."/>
            <person name="Price C."/>
            <person name="Quail M.A."/>
            <person name="Urushihara H."/>
            <person name="Hernandez J."/>
            <person name="Rabbinowitsch E."/>
            <person name="Steffen D."/>
            <person name="Sanders M."/>
            <person name="Ma J."/>
            <person name="Kohara Y."/>
            <person name="Sharp S."/>
            <person name="Simmonds M."/>
            <person name="Spiegler S."/>
            <person name="Tivey A."/>
            <person name="Sugano S."/>
            <person name="White B."/>
            <person name="Walker D."/>
            <person name="Woodward J."/>
            <person name="Winckler T."/>
            <person name="Tanaka Y."/>
            <person name="Shaulsky G."/>
            <person name="Schleicher M."/>
            <person name="Weinstock G."/>
            <person name="Rosenthal A."/>
            <person name="Cox E.C."/>
            <person name="Chisholm R.L."/>
            <person name="Gibbs R."/>
            <person name="Loomis W.F."/>
            <person name="Platzer M."/>
            <person name="Kay R.R."/>
            <person name="Williams J."/>
            <person name="Dear P.H."/>
            <person name="Noegel A.A."/>
            <person name="Barrell B."/>
            <person name="Kuspa A."/>
        </authorList>
    </citation>
    <scope>NUCLEOTIDE SEQUENCE [LARGE SCALE GENOMIC DNA]</scope>
    <source>
        <strain evidence="4 5">AX4</strain>
    </source>
</reference>
<dbReference type="PANTHER" id="PTHR43080">
    <property type="entry name" value="CBS DOMAIN-CONTAINING PROTEIN CBSX3, MITOCHONDRIAL"/>
    <property type="match status" value="1"/>
</dbReference>
<proteinExistence type="predicted"/>
<evidence type="ECO:0000313" key="4">
    <source>
        <dbReference type="EMBL" id="EAL69479.1"/>
    </source>
</evidence>
<dbReference type="RefSeq" id="XP_643641.1">
    <property type="nucleotide sequence ID" value="XM_638549.1"/>
</dbReference>
<dbReference type="OMA" id="KHIMTSN"/>
<dbReference type="InParanoid" id="Q75K17"/>
<dbReference type="AlphaFoldDB" id="Q75K17"/>
<dbReference type="CDD" id="cd04623">
    <property type="entry name" value="CBS_pair_bac_euk"/>
    <property type="match status" value="1"/>
</dbReference>
<keyword evidence="1 2" id="KW-0129">CBS domain</keyword>